<protein>
    <submittedName>
        <fullName evidence="2">Uncharacterized protein</fullName>
    </submittedName>
</protein>
<dbReference type="EMBL" id="JAKELO010000002">
    <property type="protein sequence ID" value="MDE4907120.1"/>
    <property type="molecule type" value="Genomic_DNA"/>
</dbReference>
<keyword evidence="3" id="KW-1185">Reference proteome</keyword>
<keyword evidence="1" id="KW-0812">Transmembrane</keyword>
<evidence type="ECO:0000256" key="1">
    <source>
        <dbReference type="SAM" id="Phobius"/>
    </source>
</evidence>
<feature type="transmembrane region" description="Helical" evidence="1">
    <location>
        <begin position="20"/>
        <end position="40"/>
    </location>
</feature>
<dbReference type="AlphaFoldDB" id="A0A9Q4PUP0"/>
<organism evidence="2 3">
    <name type="scientific">Methanogenium marinum</name>
    <dbReference type="NCBI Taxonomy" id="348610"/>
    <lineage>
        <taxon>Archaea</taxon>
        <taxon>Methanobacteriati</taxon>
        <taxon>Methanobacteriota</taxon>
        <taxon>Stenosarchaea group</taxon>
        <taxon>Methanomicrobia</taxon>
        <taxon>Methanomicrobiales</taxon>
        <taxon>Methanomicrobiaceae</taxon>
        <taxon>Methanogenium</taxon>
    </lineage>
</organism>
<evidence type="ECO:0000313" key="3">
    <source>
        <dbReference type="Proteomes" id="UP001143747"/>
    </source>
</evidence>
<name>A0A9Q4PUP0_9EURY</name>
<dbReference type="RefSeq" id="WP_274923785.1">
    <property type="nucleotide sequence ID" value="NZ_JAKELO010000002.1"/>
</dbReference>
<evidence type="ECO:0000313" key="2">
    <source>
        <dbReference type="EMBL" id="MDE4907120.1"/>
    </source>
</evidence>
<sequence length="259" mass="29217">MEKKEPITNTDAVEISRIDMLSLVKMFTGIISGIAGWILSKTRRRFGSIPTIDGGMMKTRIPIFCVLSLLVIGSGCTDFKDSPVNISANETPDIILHYENGNISVPVNVSQIEVMDPYYFTKNVTSVIAILFNDPRTGILLANGWNISSVAGATDEHDPNRTYTKVEFKKEGLSFFIGVDETMNRTLEGRCGAKQWVTEPISGPLPEDYHQWKYYDEDSSMIYYVIDQKNERTVMLYNETTIFYLYPSYATINVEGLND</sequence>
<proteinExistence type="predicted"/>
<gene>
    <name evidence="2" type="ORF">L0665_00565</name>
</gene>
<keyword evidence="1" id="KW-0472">Membrane</keyword>
<accession>A0A9Q4PUP0</accession>
<comment type="caution">
    <text evidence="2">The sequence shown here is derived from an EMBL/GenBank/DDBJ whole genome shotgun (WGS) entry which is preliminary data.</text>
</comment>
<dbReference type="Proteomes" id="UP001143747">
    <property type="component" value="Unassembled WGS sequence"/>
</dbReference>
<keyword evidence="1" id="KW-1133">Transmembrane helix</keyword>
<reference evidence="2" key="1">
    <citation type="submission" date="2022-01" db="EMBL/GenBank/DDBJ databases">
        <title>Draft genome of Methanogenium marinum DSM 15558.</title>
        <authorList>
            <person name="Chen S.-C."/>
            <person name="You Y.-T."/>
        </authorList>
    </citation>
    <scope>NUCLEOTIDE SEQUENCE</scope>
    <source>
        <strain evidence="2">DSM 15558</strain>
    </source>
</reference>